<dbReference type="PANTHER" id="PTHR21564">
    <property type="entry name" value="BRAKELESS PROTEIN"/>
    <property type="match status" value="1"/>
</dbReference>
<dbReference type="Proteomes" id="UP001318040">
    <property type="component" value="Chromosome 13"/>
</dbReference>
<feature type="compositionally biased region" description="Basic residues" evidence="1">
    <location>
        <begin position="751"/>
        <end position="761"/>
    </location>
</feature>
<feature type="region of interest" description="Disordered" evidence="1">
    <location>
        <begin position="1118"/>
        <end position="1151"/>
    </location>
</feature>
<feature type="region of interest" description="Disordered" evidence="1">
    <location>
        <begin position="197"/>
        <end position="280"/>
    </location>
</feature>
<feature type="region of interest" description="Disordered" evidence="1">
    <location>
        <begin position="496"/>
        <end position="624"/>
    </location>
</feature>
<feature type="region of interest" description="Disordered" evidence="1">
    <location>
        <begin position="314"/>
        <end position="337"/>
    </location>
</feature>
<evidence type="ECO:0000256" key="1">
    <source>
        <dbReference type="SAM" id="MobiDB-lite"/>
    </source>
</evidence>
<dbReference type="CTD" id="57507"/>
<dbReference type="InterPro" id="IPR040010">
    <property type="entry name" value="ZN608/ZN609"/>
</dbReference>
<dbReference type="RefSeq" id="XP_032809379.1">
    <property type="nucleotide sequence ID" value="XM_032953488.1"/>
</dbReference>
<feature type="compositionally biased region" description="Basic and acidic residues" evidence="1">
    <location>
        <begin position="1445"/>
        <end position="1458"/>
    </location>
</feature>
<name>A0AAJ7T1F4_PETMA</name>
<feature type="compositionally biased region" description="Polar residues" evidence="1">
    <location>
        <begin position="848"/>
        <end position="857"/>
    </location>
</feature>
<feature type="region of interest" description="Disordered" evidence="1">
    <location>
        <begin position="734"/>
        <end position="857"/>
    </location>
</feature>
<feature type="compositionally biased region" description="Basic and acidic residues" evidence="1">
    <location>
        <begin position="802"/>
        <end position="812"/>
    </location>
</feature>
<evidence type="ECO:0000259" key="2">
    <source>
        <dbReference type="PROSITE" id="PS00028"/>
    </source>
</evidence>
<dbReference type="KEGG" id="pmrn:116942002"/>
<evidence type="ECO:0000313" key="3">
    <source>
        <dbReference type="Proteomes" id="UP001318040"/>
    </source>
</evidence>
<feature type="compositionally biased region" description="Polar residues" evidence="1">
    <location>
        <begin position="1256"/>
        <end position="1273"/>
    </location>
</feature>
<sequence length="1553" mass="163819">MSVVGSSAAIGEPNPVDAAYDSGDDWEIGVGDLIIDLDADLEKDRQKLELGGAGTLVGSASATAGGNRKEAAAAAAAAAAECVAAAECSGNINPDTAAGTSLTESMKLAAAVMQPTQASPEKGGKSKVKRSKNSKNGRRSPPPPPSSSAAAAAAYGAAERGGGGKKVVVVVDAQTVRSGDASASSLTLANAAAATNNTINTSSGGSSSNSGAASRSSKEEKPTRAGRGGSKKAKKEKEDVLQCVSGGGALSGGGGSSSPQFRLGSKGGPCHSDSLQGNSGLGKEVSCRLADFSKATTLDSGLLGNCIIVKQEDDDADNEDVPQPAAKKVKSEKADSQFVMPAPPPPPTMLLPSSPPCAPSLVDSLEVEDPRLMRPQQQQQTLSGAVGGGGGGGGSGTTLCPMACSAGGVCASTLVEAEPEEQILIRTRTVGVSTCEAASVTEPDCLGPCEPGTCINLEGIVWHETESMLVVNVTWRNKSYVGTLLDCTKHEWAPPRFCDSPTSDLEARGGRGRGKRARAGSNASQNEINNPGEPRAPHGKGRGTGGANGGKGRRGSLTANGQWNSSHVNTGDDVKASPNGKRKGRPASDLPSPQHGLEEGRPGKRLRPSPRTTNNNLMTPSVINSQARLELTPLESQSYKTPSSSASSPALIDCPHPNCNKKYRHINGLKYHQAHAHLKNENKQEDGNDNEDKSTESEHSSSPVKLKGCDLNGSSVSLSNGSQCLDLLKEKSSSLPVSPLDTSSPETLHTSHSKGKGLSKRGIRENGTNVNGDVNQSEDNASGSPLSEMPKLEVEGPFGGKSPKEESTEKSKRVTSIKIENKTSPKPKAARPIAPAPPPPQLVAMPGTNYSNSPSAGNAASIGIHAATVIPTVIKTMPKSPPLKPIQPKPASIPEIVATSPNITPTKEKKKKDKKKSKDRDCKETVSLKLSLKVIGRSDDGKDGKEFSDPLTKDYVVKTEGMFNGSAEVPEKRIASIKAEAAKVYNFTDNAPSPSIGSACRVESARTSLSNGRLTPLHAVIQNGLEGLMASNTNSPAYSDISDDGEDREGEHVKKVPPTKVLGFNDAELTTLDTRAIQSDDQTSFYSDYNAYYSPSSKLQSNVNAPNDSMLTQIGQIKKEDDGSGCGSGNGQMVEGDKPDLTSQHQSVIQQGAPLSPRSLYYQQYAYGYGYYDPRYRSQPFSSTPNSDPPTAIKHNEKKSKHRSKDLSKSGEGKRKSVPSATASAPKSALNFDTAKGTGSEVLKGGSVFSEELPVMSTQQEEGLAARQTQNHIPITEELKPTTECADHSGMDQSGLYKQEFDVNQWQQLYYAQYLEQHRAEEERWKKMEKKHKEANKEGERSESKGDSRDGKRPLSGSNVTDAGEDKDDGKSSSASKDSQPGVNASGSFLQYMSQNPYAQMYDPNHPAYRGVPPMMMHFYAGGYLSPSLYYTGYGKMSGQEEGECERQTGGKSMEGKTSDQQSPNMSDKSTLEKDKEGGGEKGKKRLTPPPQRHSHHSPHTGVGYPGLSTQYEHYPAGVPSGPPATAQTPSSSFTSQQRTECKGTDEAFYSIM</sequence>
<feature type="compositionally biased region" description="Polar residues" evidence="1">
    <location>
        <begin position="1526"/>
        <end position="1539"/>
    </location>
</feature>
<organism evidence="3 4">
    <name type="scientific">Petromyzon marinus</name>
    <name type="common">Sea lamprey</name>
    <dbReference type="NCBI Taxonomy" id="7757"/>
    <lineage>
        <taxon>Eukaryota</taxon>
        <taxon>Metazoa</taxon>
        <taxon>Chordata</taxon>
        <taxon>Craniata</taxon>
        <taxon>Vertebrata</taxon>
        <taxon>Cyclostomata</taxon>
        <taxon>Hyperoartia</taxon>
        <taxon>Petromyzontiformes</taxon>
        <taxon>Petromyzontidae</taxon>
        <taxon>Petromyzon</taxon>
    </lineage>
</organism>
<feature type="compositionally biased region" description="Polar residues" evidence="1">
    <location>
        <begin position="766"/>
        <end position="785"/>
    </location>
</feature>
<reference evidence="4" key="1">
    <citation type="submission" date="2025-08" db="UniProtKB">
        <authorList>
            <consortium name="RefSeq"/>
        </authorList>
    </citation>
    <scope>IDENTIFICATION</scope>
    <source>
        <tissue evidence="4">Sperm</tissue>
    </source>
</reference>
<dbReference type="InterPro" id="IPR013087">
    <property type="entry name" value="Znf_C2H2_type"/>
</dbReference>
<feature type="compositionally biased region" description="Polar residues" evidence="1">
    <location>
        <begin position="734"/>
        <end position="750"/>
    </location>
</feature>
<feature type="compositionally biased region" description="Polar residues" evidence="1">
    <location>
        <begin position="610"/>
        <end position="624"/>
    </location>
</feature>
<dbReference type="PANTHER" id="PTHR21564:SF5">
    <property type="entry name" value="SCRIBBLER, ISOFORM J"/>
    <property type="match status" value="1"/>
</dbReference>
<protein>
    <submittedName>
        <fullName evidence="4">Zinc finger protein 608 isoform X1</fullName>
    </submittedName>
</protein>
<feature type="region of interest" description="Disordered" evidence="1">
    <location>
        <begin position="112"/>
        <end position="162"/>
    </location>
</feature>
<keyword evidence="3" id="KW-1185">Reference proteome</keyword>
<proteinExistence type="predicted"/>
<gene>
    <name evidence="4" type="primary">ZNF608</name>
</gene>
<dbReference type="GO" id="GO:0006357">
    <property type="term" value="P:regulation of transcription by RNA polymerase II"/>
    <property type="evidence" value="ECO:0007669"/>
    <property type="project" value="TreeGrafter"/>
</dbReference>
<accession>A0AAJ7T1F4</accession>
<feature type="region of interest" description="Disordered" evidence="1">
    <location>
        <begin position="880"/>
        <end position="924"/>
    </location>
</feature>
<feature type="compositionally biased region" description="Basic and acidic residues" evidence="1">
    <location>
        <begin position="1205"/>
        <end position="1215"/>
    </location>
</feature>
<feature type="compositionally biased region" description="Polar residues" evidence="1">
    <location>
        <begin position="1459"/>
        <end position="1469"/>
    </location>
</feature>
<feature type="region of interest" description="Disordered" evidence="1">
    <location>
        <begin position="679"/>
        <end position="709"/>
    </location>
</feature>
<dbReference type="PROSITE" id="PS00028">
    <property type="entry name" value="ZINC_FINGER_C2H2_1"/>
    <property type="match status" value="1"/>
</dbReference>
<feature type="compositionally biased region" description="Basic and acidic residues" evidence="1">
    <location>
        <begin position="1470"/>
        <end position="1482"/>
    </location>
</feature>
<feature type="compositionally biased region" description="Polar residues" evidence="1">
    <location>
        <begin position="557"/>
        <end position="569"/>
    </location>
</feature>
<feature type="compositionally biased region" description="Low complexity" evidence="1">
    <location>
        <begin position="197"/>
        <end position="215"/>
    </location>
</feature>
<feature type="region of interest" description="Disordered" evidence="1">
    <location>
        <begin position="1438"/>
        <end position="1553"/>
    </location>
</feature>
<feature type="region of interest" description="Disordered" evidence="1">
    <location>
        <begin position="1178"/>
        <end position="1278"/>
    </location>
</feature>
<feature type="compositionally biased region" description="Polar residues" evidence="1">
    <location>
        <begin position="1141"/>
        <end position="1150"/>
    </location>
</feature>
<feature type="compositionally biased region" description="Polar residues" evidence="1">
    <location>
        <begin position="1381"/>
        <end position="1391"/>
    </location>
</feature>
<feature type="compositionally biased region" description="Basic and acidic residues" evidence="1">
    <location>
        <begin position="679"/>
        <end position="699"/>
    </location>
</feature>
<feature type="compositionally biased region" description="Basic residues" evidence="1">
    <location>
        <begin position="125"/>
        <end position="138"/>
    </location>
</feature>
<feature type="compositionally biased region" description="Basic and acidic residues" evidence="1">
    <location>
        <begin position="1326"/>
        <end position="1353"/>
    </location>
</feature>
<feature type="compositionally biased region" description="Low complexity" evidence="1">
    <location>
        <begin position="147"/>
        <end position="158"/>
    </location>
</feature>
<feature type="compositionally biased region" description="Gly residues" evidence="1">
    <location>
        <begin position="245"/>
        <end position="256"/>
    </location>
</feature>
<evidence type="ECO:0000313" key="4">
    <source>
        <dbReference type="RefSeq" id="XP_032809379.1"/>
    </source>
</evidence>
<feature type="domain" description="C2H2-type" evidence="2">
    <location>
        <begin position="654"/>
        <end position="677"/>
    </location>
</feature>
<feature type="region of interest" description="Disordered" evidence="1">
    <location>
        <begin position="1326"/>
        <end position="1391"/>
    </location>
</feature>
<feature type="compositionally biased region" description="Basic residues" evidence="1">
    <location>
        <begin position="1483"/>
        <end position="1499"/>
    </location>
</feature>
<dbReference type="GO" id="GO:0005634">
    <property type="term" value="C:nucleus"/>
    <property type="evidence" value="ECO:0007669"/>
    <property type="project" value="TreeGrafter"/>
</dbReference>